<protein>
    <recommendedName>
        <fullName evidence="2">Negative regulator of flagellin synthesis</fullName>
    </recommendedName>
    <alternativeName>
        <fullName evidence="8">Anti-sigma-28 factor</fullName>
    </alternativeName>
</protein>
<keyword evidence="6" id="KW-0804">Transcription</keyword>
<keyword evidence="4" id="KW-1005">Bacterial flagellum biogenesis</keyword>
<comment type="function">
    <text evidence="7">Responsible for the coupling of flagellin expression to flagellar assembly by preventing expression of the flagellin genes when a component of the middle class of proteins is defective. It negatively regulates flagellar genes by inhibiting the activity of FliA by directly binding to FliA.</text>
</comment>
<organism evidence="11 12">
    <name type="scientific">Rhodoferax koreensis</name>
    <dbReference type="NCBI Taxonomy" id="1842727"/>
    <lineage>
        <taxon>Bacteria</taxon>
        <taxon>Pseudomonadati</taxon>
        <taxon>Pseudomonadota</taxon>
        <taxon>Betaproteobacteria</taxon>
        <taxon>Burkholderiales</taxon>
        <taxon>Comamonadaceae</taxon>
        <taxon>Rhodoferax</taxon>
    </lineage>
</organism>
<dbReference type="Pfam" id="PF04316">
    <property type="entry name" value="FlgM"/>
    <property type="match status" value="1"/>
</dbReference>
<dbReference type="OrthoDB" id="5298032at2"/>
<dbReference type="GO" id="GO:0044781">
    <property type="term" value="P:bacterial-type flagellum organization"/>
    <property type="evidence" value="ECO:0007669"/>
    <property type="project" value="UniProtKB-KW"/>
</dbReference>
<evidence type="ECO:0000259" key="10">
    <source>
        <dbReference type="Pfam" id="PF04316"/>
    </source>
</evidence>
<keyword evidence="11" id="KW-0969">Cilium</keyword>
<proteinExistence type="inferred from homology"/>
<dbReference type="InterPro" id="IPR031316">
    <property type="entry name" value="FlgM_C"/>
</dbReference>
<dbReference type="Proteomes" id="UP000186609">
    <property type="component" value="Chromosome"/>
</dbReference>
<evidence type="ECO:0000256" key="3">
    <source>
        <dbReference type="ARBA" id="ARBA00022491"/>
    </source>
</evidence>
<keyword evidence="11" id="KW-0282">Flagellum</keyword>
<evidence type="ECO:0000313" key="11">
    <source>
        <dbReference type="EMBL" id="APW36623.1"/>
    </source>
</evidence>
<evidence type="ECO:0000256" key="2">
    <source>
        <dbReference type="ARBA" id="ARBA00017823"/>
    </source>
</evidence>
<evidence type="ECO:0000256" key="4">
    <source>
        <dbReference type="ARBA" id="ARBA00022795"/>
    </source>
</evidence>
<sequence length="108" mass="11121">MKIGQTPELPVAGTPAPPKKAGPEQQTAPASLAKEGVRASTAGASVSVSKLARALDPTDRAVGGDFDSKKVEAIRSAIEDGSYKVNPEAIADKLLSNASEMLNVTRGY</sequence>
<feature type="domain" description="Anti-sigma-28 factor FlgM C-terminal" evidence="10">
    <location>
        <begin position="45"/>
        <end position="95"/>
    </location>
</feature>
<evidence type="ECO:0000256" key="1">
    <source>
        <dbReference type="ARBA" id="ARBA00005322"/>
    </source>
</evidence>
<keyword evidence="3" id="KW-0678">Repressor</keyword>
<feature type="region of interest" description="Disordered" evidence="9">
    <location>
        <begin position="1"/>
        <end position="45"/>
    </location>
</feature>
<comment type="similarity">
    <text evidence="1">Belongs to the FlgM family.</text>
</comment>
<name>A0A1P8JS82_9BURK</name>
<dbReference type="GO" id="GO:0045892">
    <property type="term" value="P:negative regulation of DNA-templated transcription"/>
    <property type="evidence" value="ECO:0007669"/>
    <property type="project" value="InterPro"/>
</dbReference>
<evidence type="ECO:0000256" key="6">
    <source>
        <dbReference type="ARBA" id="ARBA00023163"/>
    </source>
</evidence>
<evidence type="ECO:0000313" key="12">
    <source>
        <dbReference type="Proteomes" id="UP000186609"/>
    </source>
</evidence>
<keyword evidence="12" id="KW-1185">Reference proteome</keyword>
<gene>
    <name evidence="11" type="ORF">RD110_04875</name>
</gene>
<dbReference type="SUPFAM" id="SSF101498">
    <property type="entry name" value="Anti-sigma factor FlgM"/>
    <property type="match status" value="1"/>
</dbReference>
<evidence type="ECO:0000256" key="9">
    <source>
        <dbReference type="SAM" id="MobiDB-lite"/>
    </source>
</evidence>
<dbReference type="NCBIfam" id="TIGR03824">
    <property type="entry name" value="FlgM_jcvi"/>
    <property type="match status" value="1"/>
</dbReference>
<evidence type="ECO:0000256" key="5">
    <source>
        <dbReference type="ARBA" id="ARBA00023015"/>
    </source>
</evidence>
<keyword evidence="11" id="KW-0966">Cell projection</keyword>
<dbReference type="InterPro" id="IPR007412">
    <property type="entry name" value="FlgM"/>
</dbReference>
<evidence type="ECO:0000256" key="8">
    <source>
        <dbReference type="ARBA" id="ARBA00030117"/>
    </source>
</evidence>
<reference evidence="11 12" key="1">
    <citation type="submission" date="2017-01" db="EMBL/GenBank/DDBJ databases">
        <authorList>
            <person name="Mah S.A."/>
            <person name="Swanson W.J."/>
            <person name="Moy G.W."/>
            <person name="Vacquier V.D."/>
        </authorList>
    </citation>
    <scope>NUCLEOTIDE SEQUENCE [LARGE SCALE GENOMIC DNA]</scope>
    <source>
        <strain evidence="11 12">DCY110</strain>
    </source>
</reference>
<evidence type="ECO:0000256" key="7">
    <source>
        <dbReference type="ARBA" id="ARBA00024739"/>
    </source>
</evidence>
<dbReference type="KEGG" id="rhy:RD110_04875"/>
<dbReference type="InterPro" id="IPR035890">
    <property type="entry name" value="Anti-sigma-28_factor_FlgM_sf"/>
</dbReference>
<keyword evidence="5" id="KW-0805">Transcription regulation</keyword>
<dbReference type="AlphaFoldDB" id="A0A1P8JS82"/>
<dbReference type="RefSeq" id="WP_076197238.1">
    <property type="nucleotide sequence ID" value="NZ_CP019236.1"/>
</dbReference>
<accession>A0A1P8JS82</accession>
<dbReference type="EMBL" id="CP019236">
    <property type="protein sequence ID" value="APW36623.1"/>
    <property type="molecule type" value="Genomic_DNA"/>
</dbReference>
<dbReference type="STRING" id="1842727.RD110_04875"/>